<evidence type="ECO:0000256" key="2">
    <source>
        <dbReference type="SAM" id="MobiDB-lite"/>
    </source>
</evidence>
<dbReference type="PANTHER" id="PTHR35617:SF3">
    <property type="entry name" value="CORE-BINDING (CB) DOMAIN-CONTAINING PROTEIN"/>
    <property type="match status" value="1"/>
</dbReference>
<feature type="domain" description="Tyr recombinase" evidence="3">
    <location>
        <begin position="55"/>
        <end position="153"/>
    </location>
</feature>
<dbReference type="InterPro" id="IPR013762">
    <property type="entry name" value="Integrase-like_cat_sf"/>
</dbReference>
<dbReference type="Gene3D" id="1.10.443.10">
    <property type="entry name" value="Intergrase catalytic core"/>
    <property type="match status" value="1"/>
</dbReference>
<dbReference type="SUPFAM" id="SSF56349">
    <property type="entry name" value="DNA breaking-rejoining enzymes"/>
    <property type="match status" value="1"/>
</dbReference>
<dbReference type="GO" id="GO:0015074">
    <property type="term" value="P:DNA integration"/>
    <property type="evidence" value="ECO:0007669"/>
    <property type="project" value="InterPro"/>
</dbReference>
<reference evidence="4" key="1">
    <citation type="submission" date="2020-11" db="EMBL/GenBank/DDBJ databases">
        <authorList>
            <person name="Whiteford S."/>
        </authorList>
    </citation>
    <scope>NUCLEOTIDE SEQUENCE</scope>
</reference>
<evidence type="ECO:0000313" key="4">
    <source>
        <dbReference type="EMBL" id="CAG9137740.1"/>
    </source>
</evidence>
<dbReference type="EMBL" id="CAJHNJ030000402">
    <property type="protein sequence ID" value="CAG9137740.1"/>
    <property type="molecule type" value="Genomic_DNA"/>
</dbReference>
<dbReference type="InterPro" id="IPR002104">
    <property type="entry name" value="Integrase_catalytic"/>
</dbReference>
<evidence type="ECO:0000313" key="5">
    <source>
        <dbReference type="Proteomes" id="UP000653454"/>
    </source>
</evidence>
<dbReference type="GO" id="GO:0006310">
    <property type="term" value="P:DNA recombination"/>
    <property type="evidence" value="ECO:0007669"/>
    <property type="project" value="UniProtKB-KW"/>
</dbReference>
<dbReference type="GO" id="GO:0003677">
    <property type="term" value="F:DNA binding"/>
    <property type="evidence" value="ECO:0007669"/>
    <property type="project" value="InterPro"/>
</dbReference>
<feature type="region of interest" description="Disordered" evidence="2">
    <location>
        <begin position="172"/>
        <end position="193"/>
    </location>
</feature>
<evidence type="ECO:0000256" key="1">
    <source>
        <dbReference type="ARBA" id="ARBA00023172"/>
    </source>
</evidence>
<comment type="caution">
    <text evidence="4">The sequence shown here is derived from an EMBL/GenBank/DDBJ whole genome shotgun (WGS) entry which is preliminary data.</text>
</comment>
<gene>
    <name evidence="4" type="ORF">PLXY2_LOCUS15995</name>
</gene>
<sequence>MGGVQFPHLNNLARSIWQWCEERGIWLFASYINTKDNVEADEESRKVNPDVEWSLTTTIKDYIEVTKDLRQTSNNNLLLTFKRPHKAATAQSISRWIKQVLSESGVDVSVYSGHSTRHASTSAASSSGLSVEAIRKAAGWTKNSETFAKFYHRQVLDEGSFAKSVCLPRDTSQTGYGTRDSSKVLRDWRSNEK</sequence>
<protein>
    <submittedName>
        <fullName evidence="4">(diamondback moth) hypothetical protein</fullName>
    </submittedName>
</protein>
<dbReference type="InterPro" id="IPR011010">
    <property type="entry name" value="DNA_brk_join_enz"/>
</dbReference>
<evidence type="ECO:0000259" key="3">
    <source>
        <dbReference type="Pfam" id="PF00589"/>
    </source>
</evidence>
<keyword evidence="5" id="KW-1185">Reference proteome</keyword>
<organism evidence="4 5">
    <name type="scientific">Plutella xylostella</name>
    <name type="common">Diamondback moth</name>
    <name type="synonym">Plutella maculipennis</name>
    <dbReference type="NCBI Taxonomy" id="51655"/>
    <lineage>
        <taxon>Eukaryota</taxon>
        <taxon>Metazoa</taxon>
        <taxon>Ecdysozoa</taxon>
        <taxon>Arthropoda</taxon>
        <taxon>Hexapoda</taxon>
        <taxon>Insecta</taxon>
        <taxon>Pterygota</taxon>
        <taxon>Neoptera</taxon>
        <taxon>Endopterygota</taxon>
        <taxon>Lepidoptera</taxon>
        <taxon>Glossata</taxon>
        <taxon>Ditrysia</taxon>
        <taxon>Yponomeutoidea</taxon>
        <taxon>Plutellidae</taxon>
        <taxon>Plutella</taxon>
    </lineage>
</organism>
<dbReference type="CDD" id="cd09275">
    <property type="entry name" value="RNase_HI_RT_DIRS1"/>
    <property type="match status" value="1"/>
</dbReference>
<accession>A0A8S4GBQ1</accession>
<proteinExistence type="predicted"/>
<feature type="compositionally biased region" description="Basic and acidic residues" evidence="2">
    <location>
        <begin position="180"/>
        <end position="193"/>
    </location>
</feature>
<dbReference type="Proteomes" id="UP000653454">
    <property type="component" value="Unassembled WGS sequence"/>
</dbReference>
<dbReference type="AlphaFoldDB" id="A0A8S4GBQ1"/>
<keyword evidence="1" id="KW-0233">DNA recombination</keyword>
<dbReference type="Pfam" id="PF00589">
    <property type="entry name" value="Phage_integrase"/>
    <property type="match status" value="1"/>
</dbReference>
<dbReference type="PANTHER" id="PTHR35617">
    <property type="entry name" value="PHAGE_INTEGRASE DOMAIN-CONTAINING PROTEIN"/>
    <property type="match status" value="1"/>
</dbReference>
<name>A0A8S4GBQ1_PLUXY</name>